<evidence type="ECO:0000259" key="1">
    <source>
        <dbReference type="Pfam" id="PF08386"/>
    </source>
</evidence>
<comment type="caution">
    <text evidence="2">The sequence shown here is derived from an EMBL/GenBank/DDBJ whole genome shotgun (WGS) entry which is preliminary data.</text>
</comment>
<sequence>MHDLDLAGAQELRRGFGERATMVTADQGGHGVYPFGRNTCAKTR</sequence>
<dbReference type="InterPro" id="IPR013595">
    <property type="entry name" value="Pept_S33_TAP-like_C"/>
</dbReference>
<proteinExistence type="predicted"/>
<evidence type="ECO:0000313" key="3">
    <source>
        <dbReference type="Proteomes" id="UP001500151"/>
    </source>
</evidence>
<gene>
    <name evidence="2" type="ORF">GCM10010307_50060</name>
</gene>
<dbReference type="EMBL" id="BAAASJ010000060">
    <property type="protein sequence ID" value="GAA2645369.1"/>
    <property type="molecule type" value="Genomic_DNA"/>
</dbReference>
<dbReference type="Proteomes" id="UP001500151">
    <property type="component" value="Unassembled WGS sequence"/>
</dbReference>
<reference evidence="2 3" key="1">
    <citation type="journal article" date="2019" name="Int. J. Syst. Evol. Microbiol.">
        <title>The Global Catalogue of Microorganisms (GCM) 10K type strain sequencing project: providing services to taxonomists for standard genome sequencing and annotation.</title>
        <authorList>
            <consortium name="The Broad Institute Genomics Platform"/>
            <consortium name="The Broad Institute Genome Sequencing Center for Infectious Disease"/>
            <person name="Wu L."/>
            <person name="Ma J."/>
        </authorList>
    </citation>
    <scope>NUCLEOTIDE SEQUENCE [LARGE SCALE GENOMIC DNA]</scope>
    <source>
        <strain evidence="2 3">JCM 4524</strain>
    </source>
</reference>
<name>A0ABN3R6Y2_9ACTN</name>
<organism evidence="2 3">
    <name type="scientific">Streptomyces vastus</name>
    <dbReference type="NCBI Taxonomy" id="285451"/>
    <lineage>
        <taxon>Bacteria</taxon>
        <taxon>Bacillati</taxon>
        <taxon>Actinomycetota</taxon>
        <taxon>Actinomycetes</taxon>
        <taxon>Kitasatosporales</taxon>
        <taxon>Streptomycetaceae</taxon>
        <taxon>Streptomyces</taxon>
    </lineage>
</organism>
<accession>A0ABN3R6Y2</accession>
<evidence type="ECO:0000313" key="2">
    <source>
        <dbReference type="EMBL" id="GAA2645369.1"/>
    </source>
</evidence>
<dbReference type="Pfam" id="PF08386">
    <property type="entry name" value="Abhydrolase_4"/>
    <property type="match status" value="1"/>
</dbReference>
<feature type="domain" description="Peptidase S33 tripeptidyl aminopeptidase-like C-terminal" evidence="1">
    <location>
        <begin position="6"/>
        <end position="42"/>
    </location>
</feature>
<keyword evidence="3" id="KW-1185">Reference proteome</keyword>
<protein>
    <recommendedName>
        <fullName evidence="1">Peptidase S33 tripeptidyl aminopeptidase-like C-terminal domain-containing protein</fullName>
    </recommendedName>
</protein>